<dbReference type="GO" id="GO:0009279">
    <property type="term" value="C:cell outer membrane"/>
    <property type="evidence" value="ECO:0007669"/>
    <property type="project" value="UniProtKB-SubCell"/>
</dbReference>
<evidence type="ECO:0000256" key="3">
    <source>
        <dbReference type="ARBA" id="ARBA00022452"/>
    </source>
</evidence>
<comment type="similarity">
    <text evidence="8 9">Belongs to the TonB-dependent receptor family.</text>
</comment>
<evidence type="ECO:0000259" key="11">
    <source>
        <dbReference type="Pfam" id="PF00593"/>
    </source>
</evidence>
<dbReference type="Pfam" id="PF13715">
    <property type="entry name" value="CarbopepD_reg_2"/>
    <property type="match status" value="1"/>
</dbReference>
<evidence type="ECO:0000256" key="8">
    <source>
        <dbReference type="PROSITE-ProRule" id="PRU01360"/>
    </source>
</evidence>
<evidence type="ECO:0000256" key="1">
    <source>
        <dbReference type="ARBA" id="ARBA00004571"/>
    </source>
</evidence>
<protein>
    <submittedName>
        <fullName evidence="13">TonB-linked outer membrane protein, SusC/RagA family</fullName>
    </submittedName>
</protein>
<dbReference type="InterPro" id="IPR036942">
    <property type="entry name" value="Beta-barrel_TonB_sf"/>
</dbReference>
<evidence type="ECO:0000256" key="9">
    <source>
        <dbReference type="RuleBase" id="RU003357"/>
    </source>
</evidence>
<keyword evidence="10" id="KW-0732">Signal</keyword>
<dbReference type="NCBIfam" id="TIGR04056">
    <property type="entry name" value="OMP_RagA_SusC"/>
    <property type="match status" value="1"/>
</dbReference>
<evidence type="ECO:0000313" key="14">
    <source>
        <dbReference type="Proteomes" id="UP000184516"/>
    </source>
</evidence>
<evidence type="ECO:0000259" key="12">
    <source>
        <dbReference type="Pfam" id="PF07715"/>
    </source>
</evidence>
<evidence type="ECO:0000256" key="2">
    <source>
        <dbReference type="ARBA" id="ARBA00022448"/>
    </source>
</evidence>
<accession>A0A1M5K0K9</accession>
<keyword evidence="2 8" id="KW-0813">Transport</keyword>
<name>A0A1M5K0K9_9FLAO</name>
<sequence length="1059" mass="116462">MKKPILLFLLIFTSIIYAQTDKIKISGTVVDEKGMPIPSVSVNFEDKGVSTDIEGKYSINVKNSKSVLKFSFIGFEPQIIVVGKNQVIDVTLKESASALDEVVVIGYGTQKRSSVTGAVSKYKNEKLEEVAVSRLDQALQGKIAGVYVQNTSSEAGSDTKISIRGIGSINATSSPLIVIDGQPVPDGLSALNMADVESVEVLKDAASAAIYGSRGSGGVILVTTKSGKSDKVRYSFKYSSGVKSAYSTYPIMSSTDYVERLFAERDLKATDPSVVASTNTISANNRATYVIEQDMLGGKGIDYQDEVLQTADFRNIQLSATGGSKTVRYFISGGYNGDEGVMIKSNFEKYNFRSKLDVDLSKKLKLSVNLNPSFSTKETPSENFTNFIRYPSFLPIYHNEATAAFVHQNTQWASVKAGDFSHPRHFNTLTYSGKMPDGTNWGPTVASPFNSAQNNPMASLLSQEITTDEYRLQSSASLTYNILPGLDFKTMASVYMNYGKRFEWADRNATGDGIVNKGVYINSTLIDLLSENTLNYKKTFGDHSLEALLGYTAQKTRVERSQTTGQDYPSDEIRTLNNALVIDKAGTFGSNVQTGLLSYLARVNYAYKSKYLLSASFRADGSSYFGPGHKWGNFPAASAGWVVSKEEFLSKAEWLDKLTLRASYGTSGNNRILDYGFVDLLTSANYSLGSGTGSSVSGQAPTSGILANPDLTWETTYQTNLGLDLSLLKNRINLTVDVYQSKTDKLLLQQAVMAFTGVPLSWNNIGSMNNKGYELELSTTNVKTRDFKWTTSANFSHTENRVRELGSEAYLRNQGERTEVYQSKVGDPLVQFYGFKTDGVWLSQKQIDAAKASGLTSQLANLFIPGGLKLVDVNGDNIIDNDDRTVIGNPYPDFNWGITNNLTYKSFDLSFTFQGVQGGDLINGDPNYNETKQRNTNYTANRWLSEMYPGDGKTPYETAGFNWMLTDYVVEDASYFALREVNIGFNFPESMYKQLGLSSLRLYSSGQNMYFHSAKGYRGINPEGRFNAGVYGTNPLIDGYQRGSFPIPKTVIIGIDINF</sequence>
<dbReference type="OrthoDB" id="9768177at2"/>
<dbReference type="InterPro" id="IPR023996">
    <property type="entry name" value="TonB-dep_OMP_SusC/RagA"/>
</dbReference>
<gene>
    <name evidence="13" type="ORF">SAMN05443549_104127</name>
</gene>
<dbReference type="PROSITE" id="PS52016">
    <property type="entry name" value="TONB_DEPENDENT_REC_3"/>
    <property type="match status" value="1"/>
</dbReference>
<feature type="domain" description="TonB-dependent receptor-like beta-barrel" evidence="11">
    <location>
        <begin position="424"/>
        <end position="803"/>
    </location>
</feature>
<feature type="chain" id="PRO_5012748019" evidence="10">
    <location>
        <begin position="19"/>
        <end position="1059"/>
    </location>
</feature>
<dbReference type="Pfam" id="PF00593">
    <property type="entry name" value="TonB_dep_Rec_b-barrel"/>
    <property type="match status" value="1"/>
</dbReference>
<evidence type="ECO:0000256" key="6">
    <source>
        <dbReference type="ARBA" id="ARBA00023136"/>
    </source>
</evidence>
<feature type="domain" description="TonB-dependent receptor plug" evidence="12">
    <location>
        <begin position="113"/>
        <end position="219"/>
    </location>
</feature>
<evidence type="ECO:0000256" key="7">
    <source>
        <dbReference type="ARBA" id="ARBA00023237"/>
    </source>
</evidence>
<dbReference type="InterPro" id="IPR023997">
    <property type="entry name" value="TonB-dep_OMP_SusC/RagA_CS"/>
</dbReference>
<evidence type="ECO:0000256" key="4">
    <source>
        <dbReference type="ARBA" id="ARBA00022692"/>
    </source>
</evidence>
<reference evidence="14" key="1">
    <citation type="submission" date="2016-11" db="EMBL/GenBank/DDBJ databases">
        <authorList>
            <person name="Varghese N."/>
            <person name="Submissions S."/>
        </authorList>
    </citation>
    <scope>NUCLEOTIDE SEQUENCE [LARGE SCALE GENOMIC DNA]</scope>
    <source>
        <strain evidence="14">DSM 19978</strain>
    </source>
</reference>
<keyword evidence="14" id="KW-1185">Reference proteome</keyword>
<dbReference type="SUPFAM" id="SSF49464">
    <property type="entry name" value="Carboxypeptidase regulatory domain-like"/>
    <property type="match status" value="1"/>
</dbReference>
<dbReference type="InterPro" id="IPR008969">
    <property type="entry name" value="CarboxyPept-like_regulatory"/>
</dbReference>
<dbReference type="InterPro" id="IPR039426">
    <property type="entry name" value="TonB-dep_rcpt-like"/>
</dbReference>
<dbReference type="STRING" id="468056.SAMN05443549_104127"/>
<proteinExistence type="inferred from homology"/>
<dbReference type="RefSeq" id="WP_073370435.1">
    <property type="nucleotide sequence ID" value="NZ_FQWB01000004.1"/>
</dbReference>
<dbReference type="EMBL" id="FQWB01000004">
    <property type="protein sequence ID" value="SHG45833.1"/>
    <property type="molecule type" value="Genomic_DNA"/>
</dbReference>
<dbReference type="SUPFAM" id="SSF56935">
    <property type="entry name" value="Porins"/>
    <property type="match status" value="1"/>
</dbReference>
<dbReference type="Gene3D" id="2.170.130.10">
    <property type="entry name" value="TonB-dependent receptor, plug domain"/>
    <property type="match status" value="1"/>
</dbReference>
<keyword evidence="4 8" id="KW-0812">Transmembrane</keyword>
<evidence type="ECO:0000256" key="10">
    <source>
        <dbReference type="SAM" id="SignalP"/>
    </source>
</evidence>
<organism evidence="13 14">
    <name type="scientific">Flavobacterium fluvii</name>
    <dbReference type="NCBI Taxonomy" id="468056"/>
    <lineage>
        <taxon>Bacteria</taxon>
        <taxon>Pseudomonadati</taxon>
        <taxon>Bacteroidota</taxon>
        <taxon>Flavobacteriia</taxon>
        <taxon>Flavobacteriales</taxon>
        <taxon>Flavobacteriaceae</taxon>
        <taxon>Flavobacterium</taxon>
    </lineage>
</organism>
<dbReference type="AlphaFoldDB" id="A0A1M5K0K9"/>
<dbReference type="Proteomes" id="UP000184516">
    <property type="component" value="Unassembled WGS sequence"/>
</dbReference>
<keyword evidence="6 8" id="KW-0472">Membrane</keyword>
<dbReference type="Gene3D" id="2.40.170.20">
    <property type="entry name" value="TonB-dependent receptor, beta-barrel domain"/>
    <property type="match status" value="1"/>
</dbReference>
<dbReference type="NCBIfam" id="TIGR04057">
    <property type="entry name" value="SusC_RagA_signa"/>
    <property type="match status" value="1"/>
</dbReference>
<dbReference type="Pfam" id="PF07715">
    <property type="entry name" value="Plug"/>
    <property type="match status" value="1"/>
</dbReference>
<dbReference type="InterPro" id="IPR012910">
    <property type="entry name" value="Plug_dom"/>
</dbReference>
<feature type="signal peptide" evidence="10">
    <location>
        <begin position="1"/>
        <end position="18"/>
    </location>
</feature>
<comment type="subcellular location">
    <subcellularLocation>
        <location evidence="1 8">Cell outer membrane</location>
        <topology evidence="1 8">Multi-pass membrane protein</topology>
    </subcellularLocation>
</comment>
<keyword evidence="7 8" id="KW-0998">Cell outer membrane</keyword>
<evidence type="ECO:0000256" key="5">
    <source>
        <dbReference type="ARBA" id="ARBA00023077"/>
    </source>
</evidence>
<keyword evidence="5 9" id="KW-0798">TonB box</keyword>
<dbReference type="InterPro" id="IPR037066">
    <property type="entry name" value="Plug_dom_sf"/>
</dbReference>
<evidence type="ECO:0000313" key="13">
    <source>
        <dbReference type="EMBL" id="SHG45833.1"/>
    </source>
</evidence>
<dbReference type="Gene3D" id="2.60.40.1120">
    <property type="entry name" value="Carboxypeptidase-like, regulatory domain"/>
    <property type="match status" value="1"/>
</dbReference>
<dbReference type="InterPro" id="IPR000531">
    <property type="entry name" value="Beta-barrel_TonB"/>
</dbReference>
<keyword evidence="3 8" id="KW-1134">Transmembrane beta strand</keyword>